<dbReference type="PATRIC" id="fig|1246626.3.peg.78"/>
<protein>
    <submittedName>
        <fullName evidence="1">Uncharacterized protein</fullName>
    </submittedName>
</protein>
<accession>A0A060LMW0</accession>
<dbReference type="eggNOG" id="ENOG5033CGR">
    <property type="taxonomic scope" value="Bacteria"/>
</dbReference>
<dbReference type="HOGENOM" id="CLU_186580_0_0_9"/>
<dbReference type="STRING" id="1246626.BleG1_0081"/>
<dbReference type="KEGG" id="ble:BleG1_0081"/>
<dbReference type="RefSeq" id="WP_038475864.1">
    <property type="nucleotide sequence ID" value="NZ_CP003923.1"/>
</dbReference>
<evidence type="ECO:0000313" key="1">
    <source>
        <dbReference type="EMBL" id="AIC92701.1"/>
    </source>
</evidence>
<sequence length="79" mass="9532">MRGLLISEKETKELEYILKRELEELLLDLTDDRIDRVVKQLMVEKYEIVLNLYKRVALPCDQKEYVIQLNHVVKKNNQM</sequence>
<dbReference type="OrthoDB" id="2971867at2"/>
<evidence type="ECO:0000313" key="2">
    <source>
        <dbReference type="Proteomes" id="UP000027142"/>
    </source>
</evidence>
<keyword evidence="2" id="KW-1185">Reference proteome</keyword>
<gene>
    <name evidence="1" type="ORF">BleG1_0081</name>
</gene>
<name>A0A060LMW0_9BACI</name>
<dbReference type="AlphaFoldDB" id="A0A060LMW0"/>
<dbReference type="EMBL" id="CP003923">
    <property type="protein sequence ID" value="AIC92701.1"/>
    <property type="molecule type" value="Genomic_DNA"/>
</dbReference>
<organism evidence="1 2">
    <name type="scientific">Shouchella lehensis G1</name>
    <dbReference type="NCBI Taxonomy" id="1246626"/>
    <lineage>
        <taxon>Bacteria</taxon>
        <taxon>Bacillati</taxon>
        <taxon>Bacillota</taxon>
        <taxon>Bacilli</taxon>
        <taxon>Bacillales</taxon>
        <taxon>Bacillaceae</taxon>
        <taxon>Shouchella</taxon>
    </lineage>
</organism>
<reference evidence="1 2" key="1">
    <citation type="journal article" date="2014" name="Gene">
        <title>A comparative genomic analysis of the alkalitolerant soil bacterium Bacillus lehensis G1.</title>
        <authorList>
            <person name="Noor Y.M."/>
            <person name="Samsulrizal N.H."/>
            <person name="Jema'on N.A."/>
            <person name="Low K.O."/>
            <person name="Ramli A.N."/>
            <person name="Alias N.I."/>
            <person name="Damis S.I."/>
            <person name="Fuzi S.F."/>
            <person name="Isa M.N."/>
            <person name="Murad A.M."/>
            <person name="Raih M.F."/>
            <person name="Bakar F.D."/>
            <person name="Najimudin N."/>
            <person name="Mahadi N.M."/>
            <person name="Illias R.M."/>
        </authorList>
    </citation>
    <scope>NUCLEOTIDE SEQUENCE [LARGE SCALE GENOMIC DNA]</scope>
    <source>
        <strain evidence="1 2">G1</strain>
    </source>
</reference>
<dbReference type="Proteomes" id="UP000027142">
    <property type="component" value="Chromosome"/>
</dbReference>
<proteinExistence type="predicted"/>